<dbReference type="InterPro" id="IPR011009">
    <property type="entry name" value="Kinase-like_dom_sf"/>
</dbReference>
<evidence type="ECO:0000256" key="8">
    <source>
        <dbReference type="HAMAP-Rule" id="MF_00301"/>
    </source>
</evidence>
<keyword evidence="2 8" id="KW-0808">Transferase</keyword>
<dbReference type="CDD" id="cd05153">
    <property type="entry name" value="HomoserineK_II"/>
    <property type="match status" value="1"/>
</dbReference>
<dbReference type="SUPFAM" id="SSF56112">
    <property type="entry name" value="Protein kinase-like (PK-like)"/>
    <property type="match status" value="1"/>
</dbReference>
<evidence type="ECO:0000313" key="12">
    <source>
        <dbReference type="Proteomes" id="UP000263833"/>
    </source>
</evidence>
<keyword evidence="6 8" id="KW-0067">ATP-binding</keyword>
<organism evidence="11 12">
    <name type="scientific">Sphingorhabdus pulchriflava</name>
    <dbReference type="NCBI Taxonomy" id="2292257"/>
    <lineage>
        <taxon>Bacteria</taxon>
        <taxon>Pseudomonadati</taxon>
        <taxon>Pseudomonadota</taxon>
        <taxon>Alphaproteobacteria</taxon>
        <taxon>Sphingomonadales</taxon>
        <taxon>Sphingomonadaceae</taxon>
        <taxon>Sphingorhabdus</taxon>
    </lineage>
</organism>
<gene>
    <name evidence="8 11" type="primary">thrB</name>
    <name evidence="11" type="ORF">DXH95_03525</name>
</gene>
<protein>
    <recommendedName>
        <fullName evidence="8 9">Homoserine kinase</fullName>
        <shortName evidence="8">HK</shortName>
        <shortName evidence="8">HSK</shortName>
        <ecNumber evidence="8 9">2.7.1.39</ecNumber>
    </recommendedName>
</protein>
<dbReference type="PANTHER" id="PTHR21064">
    <property type="entry name" value="AMINOGLYCOSIDE PHOSPHOTRANSFERASE DOMAIN-CONTAINING PROTEIN-RELATED"/>
    <property type="match status" value="1"/>
</dbReference>
<dbReference type="GO" id="GO:0004413">
    <property type="term" value="F:homoserine kinase activity"/>
    <property type="evidence" value="ECO:0007669"/>
    <property type="project" value="UniProtKB-UniRule"/>
</dbReference>
<evidence type="ECO:0000256" key="9">
    <source>
        <dbReference type="NCBIfam" id="TIGR00938"/>
    </source>
</evidence>
<evidence type="ECO:0000256" key="4">
    <source>
        <dbReference type="ARBA" id="ARBA00022741"/>
    </source>
</evidence>
<name>A0A371BG80_9SPHN</name>
<dbReference type="InterPro" id="IPR005280">
    <property type="entry name" value="Homoserine_kinase_II"/>
</dbReference>
<evidence type="ECO:0000313" key="11">
    <source>
        <dbReference type="EMBL" id="RDV06507.1"/>
    </source>
</evidence>
<reference evidence="12" key="1">
    <citation type="submission" date="2018-08" db="EMBL/GenBank/DDBJ databases">
        <authorList>
            <person name="Kim S.-J."/>
            <person name="Jung G.-Y."/>
        </authorList>
    </citation>
    <scope>NUCLEOTIDE SEQUENCE [LARGE SCALE GENOMIC DNA]</scope>
    <source>
        <strain evidence="12">GY_G</strain>
    </source>
</reference>
<dbReference type="NCBIfam" id="NF003558">
    <property type="entry name" value="PRK05231.1"/>
    <property type="match status" value="1"/>
</dbReference>
<dbReference type="NCBIfam" id="TIGR00938">
    <property type="entry name" value="thrB_alt"/>
    <property type="match status" value="1"/>
</dbReference>
<keyword evidence="12" id="KW-1185">Reference proteome</keyword>
<dbReference type="Gene3D" id="3.30.200.20">
    <property type="entry name" value="Phosphorylase Kinase, domain 1"/>
    <property type="match status" value="1"/>
</dbReference>
<dbReference type="InterPro" id="IPR002575">
    <property type="entry name" value="Aminoglycoside_PTrfase"/>
</dbReference>
<feature type="domain" description="Aminoglycoside phosphotransferase" evidence="10">
    <location>
        <begin position="27"/>
        <end position="258"/>
    </location>
</feature>
<dbReference type="EC" id="2.7.1.39" evidence="8 9"/>
<evidence type="ECO:0000256" key="6">
    <source>
        <dbReference type="ARBA" id="ARBA00022840"/>
    </source>
</evidence>
<keyword evidence="5 8" id="KW-0418">Kinase</keyword>
<comment type="caution">
    <text evidence="11">The sequence shown here is derived from an EMBL/GenBank/DDBJ whole genome shotgun (WGS) entry which is preliminary data.</text>
</comment>
<keyword evidence="1 8" id="KW-0028">Amino-acid biosynthesis</keyword>
<dbReference type="Proteomes" id="UP000263833">
    <property type="component" value="Unassembled WGS sequence"/>
</dbReference>
<dbReference type="AlphaFoldDB" id="A0A371BG80"/>
<dbReference type="PANTHER" id="PTHR21064:SF6">
    <property type="entry name" value="AMINOGLYCOSIDE PHOSPHOTRANSFERASE DOMAIN-CONTAINING PROTEIN"/>
    <property type="match status" value="1"/>
</dbReference>
<dbReference type="HAMAP" id="MF_00301">
    <property type="entry name" value="Homoser_kinase_2"/>
    <property type="match status" value="1"/>
</dbReference>
<sequence length="320" mass="35458">MAVYTQVSAEKAQALLRLYDVGSLVSLKGIAEGVENSNFLLETTQARFILTLYENRVDPDDLPYFHRLLAHLHEARCPVPRFIEDRKGQWLQDVAGRKACLIEFLPGISVSEPTEARAAAVGMALGQMHNALKSFTEIKPNPLGQASWRSLFGKCDAVATEQFQPGLSSRIERELDWLDANWPTDLPAVASHTDLFPDNVLFNGDRVGGLIDFYFACTELRAYDLAVTHAAWSFSNDGGSCNTEVGKALLDGYASCGELLAEERHALPVLARGASLRFLLTRLYDWINTPADAMVTRKDPLAFLKRLEYYSGVEGLGLFL</sequence>
<keyword evidence="3 8" id="KW-0791">Threonine biosynthesis</keyword>
<comment type="catalytic activity">
    <reaction evidence="8">
        <text>L-homoserine + ATP = O-phospho-L-homoserine + ADP + H(+)</text>
        <dbReference type="Rhea" id="RHEA:13985"/>
        <dbReference type="ChEBI" id="CHEBI:15378"/>
        <dbReference type="ChEBI" id="CHEBI:30616"/>
        <dbReference type="ChEBI" id="CHEBI:57476"/>
        <dbReference type="ChEBI" id="CHEBI:57590"/>
        <dbReference type="ChEBI" id="CHEBI:456216"/>
        <dbReference type="EC" id="2.7.1.39"/>
    </reaction>
</comment>
<dbReference type="UniPathway" id="UPA00050">
    <property type="reaction ID" value="UER00064"/>
</dbReference>
<dbReference type="Pfam" id="PF01636">
    <property type="entry name" value="APH"/>
    <property type="match status" value="1"/>
</dbReference>
<comment type="pathway">
    <text evidence="8">Amino-acid biosynthesis; L-threonine biosynthesis; L-threonine from L-aspartate: step 4/5.</text>
</comment>
<evidence type="ECO:0000256" key="5">
    <source>
        <dbReference type="ARBA" id="ARBA00022777"/>
    </source>
</evidence>
<evidence type="ECO:0000256" key="7">
    <source>
        <dbReference type="ARBA" id="ARBA00038240"/>
    </source>
</evidence>
<keyword evidence="4 8" id="KW-0547">Nucleotide-binding</keyword>
<proteinExistence type="inferred from homology"/>
<evidence type="ECO:0000259" key="10">
    <source>
        <dbReference type="Pfam" id="PF01636"/>
    </source>
</evidence>
<comment type="similarity">
    <text evidence="7 8">Belongs to the pseudomonas-type ThrB family.</text>
</comment>
<dbReference type="InterPro" id="IPR050249">
    <property type="entry name" value="Pseudomonas-type_ThrB"/>
</dbReference>
<evidence type="ECO:0000256" key="2">
    <source>
        <dbReference type="ARBA" id="ARBA00022679"/>
    </source>
</evidence>
<dbReference type="OrthoDB" id="9777460at2"/>
<evidence type="ECO:0000256" key="3">
    <source>
        <dbReference type="ARBA" id="ARBA00022697"/>
    </source>
</evidence>
<accession>A0A371BG80</accession>
<evidence type="ECO:0000256" key="1">
    <source>
        <dbReference type="ARBA" id="ARBA00022605"/>
    </source>
</evidence>
<dbReference type="GO" id="GO:0009088">
    <property type="term" value="P:threonine biosynthetic process"/>
    <property type="evidence" value="ECO:0007669"/>
    <property type="project" value="UniProtKB-UniRule"/>
</dbReference>
<dbReference type="RefSeq" id="WP_115548058.1">
    <property type="nucleotide sequence ID" value="NZ_QRGP01000001.1"/>
</dbReference>
<dbReference type="EMBL" id="QRGP01000001">
    <property type="protein sequence ID" value="RDV06507.1"/>
    <property type="molecule type" value="Genomic_DNA"/>
</dbReference>
<dbReference type="Gene3D" id="3.90.1200.10">
    <property type="match status" value="1"/>
</dbReference>
<dbReference type="GO" id="GO:0005524">
    <property type="term" value="F:ATP binding"/>
    <property type="evidence" value="ECO:0007669"/>
    <property type="project" value="UniProtKB-KW"/>
</dbReference>